<keyword evidence="1" id="KW-0812">Transmembrane</keyword>
<feature type="transmembrane region" description="Helical" evidence="1">
    <location>
        <begin position="58"/>
        <end position="77"/>
    </location>
</feature>
<reference evidence="2 3" key="1">
    <citation type="submission" date="2017-06" db="EMBL/GenBank/DDBJ databases">
        <title>Genome sequencing of cyanobaciteial culture collection at National Institute for Environmental Studies (NIES).</title>
        <authorList>
            <person name="Hirose Y."/>
            <person name="Shimura Y."/>
            <person name="Fujisawa T."/>
            <person name="Nakamura Y."/>
            <person name="Kawachi M."/>
        </authorList>
    </citation>
    <scope>NUCLEOTIDE SEQUENCE [LARGE SCALE GENOMIC DNA]</scope>
    <source>
        <strain evidence="2 3">NIES-267</strain>
    </source>
</reference>
<name>A0A1Z4LME7_9CYAN</name>
<dbReference type="Proteomes" id="UP000218418">
    <property type="component" value="Chromosome"/>
</dbReference>
<accession>A0A1Z4LME7</accession>
<evidence type="ECO:0000313" key="2">
    <source>
        <dbReference type="EMBL" id="BAY82410.1"/>
    </source>
</evidence>
<dbReference type="SUPFAM" id="SSF81324">
    <property type="entry name" value="Voltage-gated potassium channels"/>
    <property type="match status" value="1"/>
</dbReference>
<dbReference type="EMBL" id="AP018227">
    <property type="protein sequence ID" value="BAY82410.1"/>
    <property type="molecule type" value="Genomic_DNA"/>
</dbReference>
<dbReference type="Gene3D" id="1.10.287.70">
    <property type="match status" value="1"/>
</dbReference>
<keyword evidence="1" id="KW-1133">Transmembrane helix</keyword>
<protein>
    <submittedName>
        <fullName evidence="2">Uncharacterized protein</fullName>
    </submittedName>
</protein>
<feature type="transmembrane region" description="Helical" evidence="1">
    <location>
        <begin position="6"/>
        <end position="28"/>
    </location>
</feature>
<keyword evidence="1" id="KW-0472">Membrane</keyword>
<evidence type="ECO:0000313" key="3">
    <source>
        <dbReference type="Proteomes" id="UP000218418"/>
    </source>
</evidence>
<sequence length="356" mass="39133">MMTTLLIIVGILILAIVTLDVLITTLTVGGGGPITSRFSSGVWWIVLQIHHRKSSHRLLSITGLVLLAGIALAWYVLTWVGWTFLFCAENSAVVNASSKIPADIWERIYFVGYTVSTLGMGDYQAQGKVWQIATAISSASGFFLVTLSIAYLLPIVSAGSEKRAFATYLSSLGGTADEILVRAWNGQDFGELSSHLSSLTPTLTQQGEKHLAYPILHYFHSVERARSLALSLVALDEALTLLQYAIPDKYQPDPAALGTARRASAAFLKTLKSAYLEPASRNPEFPSLELLRNKGIPTVSDEEFWQRTKVITKRRRFLLALVENDGWTWDAICSTLTTNRASSLDDETLIDDVTLH</sequence>
<dbReference type="AlphaFoldDB" id="A0A1Z4LME7"/>
<gene>
    <name evidence="2" type="ORF">NIES267_18900</name>
</gene>
<feature type="transmembrane region" description="Helical" evidence="1">
    <location>
        <begin position="129"/>
        <end position="153"/>
    </location>
</feature>
<evidence type="ECO:0000256" key="1">
    <source>
        <dbReference type="SAM" id="Phobius"/>
    </source>
</evidence>
<keyword evidence="3" id="KW-1185">Reference proteome</keyword>
<organism evidence="2 3">
    <name type="scientific">Calothrix parasitica NIES-267</name>
    <dbReference type="NCBI Taxonomy" id="1973488"/>
    <lineage>
        <taxon>Bacteria</taxon>
        <taxon>Bacillati</taxon>
        <taxon>Cyanobacteriota</taxon>
        <taxon>Cyanophyceae</taxon>
        <taxon>Nostocales</taxon>
        <taxon>Calotrichaceae</taxon>
        <taxon>Calothrix</taxon>
    </lineage>
</organism>
<proteinExistence type="predicted"/>